<dbReference type="Gene3D" id="3.30.160.60">
    <property type="entry name" value="Classic Zinc Finger"/>
    <property type="match status" value="2"/>
</dbReference>
<feature type="compositionally biased region" description="Basic and acidic residues" evidence="6">
    <location>
        <begin position="484"/>
        <end position="493"/>
    </location>
</feature>
<feature type="compositionally biased region" description="Polar residues" evidence="6">
    <location>
        <begin position="501"/>
        <end position="536"/>
    </location>
</feature>
<evidence type="ECO:0000256" key="5">
    <source>
        <dbReference type="PROSITE-ProRule" id="PRU00042"/>
    </source>
</evidence>
<feature type="compositionally biased region" description="Polar residues" evidence="6">
    <location>
        <begin position="607"/>
        <end position="625"/>
    </location>
</feature>
<keyword evidence="3 5" id="KW-0863">Zinc-finger</keyword>
<dbReference type="PANTHER" id="PTHR24408">
    <property type="entry name" value="ZINC FINGER PROTEIN"/>
    <property type="match status" value="1"/>
</dbReference>
<organism evidence="8 9">
    <name type="scientific">Porphyridium purpureum</name>
    <name type="common">Red alga</name>
    <name type="synonym">Porphyridium cruentum</name>
    <dbReference type="NCBI Taxonomy" id="35688"/>
    <lineage>
        <taxon>Eukaryota</taxon>
        <taxon>Rhodophyta</taxon>
        <taxon>Bangiophyceae</taxon>
        <taxon>Porphyridiales</taxon>
        <taxon>Porphyridiaceae</taxon>
        <taxon>Porphyridium</taxon>
    </lineage>
</organism>
<evidence type="ECO:0000256" key="3">
    <source>
        <dbReference type="ARBA" id="ARBA00022771"/>
    </source>
</evidence>
<feature type="region of interest" description="Disordered" evidence="6">
    <location>
        <begin position="383"/>
        <end position="404"/>
    </location>
</feature>
<evidence type="ECO:0000256" key="1">
    <source>
        <dbReference type="ARBA" id="ARBA00022723"/>
    </source>
</evidence>
<reference evidence="9" key="1">
    <citation type="journal article" date="2019" name="Nat. Commun.">
        <title>Expansion of phycobilisome linker gene families in mesophilic red algae.</title>
        <authorList>
            <person name="Lee J."/>
            <person name="Kim D."/>
            <person name="Bhattacharya D."/>
            <person name="Yoon H.S."/>
        </authorList>
    </citation>
    <scope>NUCLEOTIDE SEQUENCE [LARGE SCALE GENOMIC DNA]</scope>
    <source>
        <strain evidence="9">CCMP 1328</strain>
    </source>
</reference>
<dbReference type="Proteomes" id="UP000324585">
    <property type="component" value="Unassembled WGS sequence"/>
</dbReference>
<feature type="domain" description="C2H2-type" evidence="7">
    <location>
        <begin position="409"/>
        <end position="437"/>
    </location>
</feature>
<dbReference type="GO" id="GO:0000981">
    <property type="term" value="F:DNA-binding transcription factor activity, RNA polymerase II-specific"/>
    <property type="evidence" value="ECO:0007669"/>
    <property type="project" value="TreeGrafter"/>
</dbReference>
<evidence type="ECO:0000256" key="2">
    <source>
        <dbReference type="ARBA" id="ARBA00022737"/>
    </source>
</evidence>
<dbReference type="AlphaFoldDB" id="A0A5J4YLN8"/>
<dbReference type="SMART" id="SM00355">
    <property type="entry name" value="ZnF_C2H2"/>
    <property type="match status" value="2"/>
</dbReference>
<dbReference type="GO" id="GO:0005634">
    <property type="term" value="C:nucleus"/>
    <property type="evidence" value="ECO:0007669"/>
    <property type="project" value="TreeGrafter"/>
</dbReference>
<evidence type="ECO:0000313" key="8">
    <source>
        <dbReference type="EMBL" id="KAA8491820.1"/>
    </source>
</evidence>
<gene>
    <name evidence="8" type="ORF">FVE85_8302</name>
</gene>
<dbReference type="GO" id="GO:0043565">
    <property type="term" value="F:sequence-specific DNA binding"/>
    <property type="evidence" value="ECO:0007669"/>
    <property type="project" value="TreeGrafter"/>
</dbReference>
<dbReference type="Pfam" id="PF00096">
    <property type="entry name" value="zf-C2H2"/>
    <property type="match status" value="2"/>
</dbReference>
<dbReference type="SUPFAM" id="SSF57667">
    <property type="entry name" value="beta-beta-alpha zinc fingers"/>
    <property type="match status" value="1"/>
</dbReference>
<dbReference type="OrthoDB" id="8117402at2759"/>
<comment type="caution">
    <text evidence="8">The sequence shown here is derived from an EMBL/GenBank/DDBJ whole genome shotgun (WGS) entry which is preliminary data.</text>
</comment>
<keyword evidence="2" id="KW-0677">Repeat</keyword>
<proteinExistence type="predicted"/>
<sequence>MDIGLVSGAQYGFLRLRSCFQQFLPDFKTYLRLQRARRLDNPQGAPFASELRLMRVLTPLWNDQILRNLMVPGNISLVQVGHVSSGQPILSVMSQTCLAHYEFQTLALDDDLRVLNALCVVIRSSLQEIELLEVAEVSHAYVLVSLVSFHKTKARTGSSLLLDCTSGLDDPRLFDRVKGALTFEAYPTDPAAAPLSHEQFDPLFSADWDFWCLQLPKWGITKCMTRIEILSRFGLVDYEKAAIWFLADYLYLQPAPTAAPLGHLQQQPLYASLQQPQQHALERQHYSPFYLVVAPSYTPLESGAGIGTGLGAPPPGLGRNGLGPYAPVSPASAPLLAHTMGGIQSASDIWIHRSLAAGAATRPHLATGPTVDFVPQGQLSLLQDQQSGAGSPSSPTSSHGRSGRPLLRFRCPECSAMFSRNSNLARHVQVCHESIRRHVCNICQWAFAQRSDLKKHVKRKHPHRFDGMFGPADAKSNDEVPSEETGHLKERLDAGPPPSQPNTLNAETGRSVPKSTSGPSATNAAPGQISADSLSRPNPPRSTLGPGATNSASGPTAADSFSGPNPPCSTSGPRAPSLAPCSSAPKLTAPGPNAPNSAPALIGAKSSPEQPVPSASRSASAQETLDSAKGLSHPP</sequence>
<feature type="region of interest" description="Disordered" evidence="6">
    <location>
        <begin position="458"/>
        <end position="635"/>
    </location>
</feature>
<evidence type="ECO:0000256" key="6">
    <source>
        <dbReference type="SAM" id="MobiDB-lite"/>
    </source>
</evidence>
<dbReference type="GO" id="GO:0008270">
    <property type="term" value="F:zinc ion binding"/>
    <property type="evidence" value="ECO:0007669"/>
    <property type="project" value="UniProtKB-KW"/>
</dbReference>
<dbReference type="EMBL" id="VRMN01000011">
    <property type="protein sequence ID" value="KAA8491820.1"/>
    <property type="molecule type" value="Genomic_DNA"/>
</dbReference>
<feature type="domain" description="C2H2-type" evidence="7">
    <location>
        <begin position="438"/>
        <end position="461"/>
    </location>
</feature>
<keyword evidence="4" id="KW-0862">Zinc</keyword>
<keyword evidence="1" id="KW-0479">Metal-binding</keyword>
<evidence type="ECO:0000259" key="7">
    <source>
        <dbReference type="PROSITE" id="PS50157"/>
    </source>
</evidence>
<feature type="compositionally biased region" description="Low complexity" evidence="6">
    <location>
        <begin position="589"/>
        <end position="600"/>
    </location>
</feature>
<dbReference type="PANTHER" id="PTHR24408:SF58">
    <property type="entry name" value="TRANSCRIPTION FACTOR (TFIIIA), PUTATIVE (AFU_ORTHOLOGUE AFUA_1G05150)-RELATED"/>
    <property type="match status" value="1"/>
</dbReference>
<dbReference type="InterPro" id="IPR013087">
    <property type="entry name" value="Znf_C2H2_type"/>
</dbReference>
<keyword evidence="9" id="KW-1185">Reference proteome</keyword>
<evidence type="ECO:0000313" key="9">
    <source>
        <dbReference type="Proteomes" id="UP000324585"/>
    </source>
</evidence>
<protein>
    <recommendedName>
        <fullName evidence="7">C2H2-type domain-containing protein</fullName>
    </recommendedName>
</protein>
<dbReference type="InterPro" id="IPR036236">
    <property type="entry name" value="Znf_C2H2_sf"/>
</dbReference>
<name>A0A5J4YLN8_PORPP</name>
<evidence type="ECO:0000256" key="4">
    <source>
        <dbReference type="ARBA" id="ARBA00022833"/>
    </source>
</evidence>
<dbReference type="PROSITE" id="PS50157">
    <property type="entry name" value="ZINC_FINGER_C2H2_2"/>
    <property type="match status" value="2"/>
</dbReference>
<dbReference type="PROSITE" id="PS00028">
    <property type="entry name" value="ZINC_FINGER_C2H2_1"/>
    <property type="match status" value="2"/>
</dbReference>
<accession>A0A5J4YLN8</accession>